<dbReference type="EC" id="2.7.7.4" evidence="1"/>
<dbReference type="Gene3D" id="2.40.30.10">
    <property type="entry name" value="Translation factors"/>
    <property type="match status" value="2"/>
</dbReference>
<gene>
    <name evidence="8" type="ORF">DB31_0311</name>
</gene>
<evidence type="ECO:0000256" key="4">
    <source>
        <dbReference type="ARBA" id="ARBA00022741"/>
    </source>
</evidence>
<sequence length="580" mass="63362">MDTSLQAPVTDIQQFLVDHANKELLRLVVVGSVDDGKSTLIGRLLYECDGLFEDQISAVKRATAKRVAANEGATPTTELLARGLQAAASAALPQEEEIDFSLFTDGLRAEREQGITIDVAYRYFSTAKRKIIVADTPGHIQYTRNMATGASTADAAVILVDARLGVLPQTRRHAYIASLLGIPYLAVAVNKMDLMGFDRALFERIGSELAGFAKSLGFTQVKLFPVSASKGDNVTRPSTRTPWHEGGTLLGWLESLPHQRHQDEAPFRFPVQYVLRPHLDYRGFAGQIASGTVRVGDEVVVLPSQRRTRVTAIDTFEGELPAQSAPFSVTLRLADEVDISRGDVIAHVAEPPQALSRLDAMLVWFGEQPLDGSRRYLVKNSTRTVPATLEQILWRKDLENLTEVPADTLSLNDIGKVRLAAKRPLLCDPYQDNRSTGAFIVIDALTHDTVAAGMILGPASDGDKAARTLISAQERRERLGQKGEVILLPDSPEAEQRAYQLERHLFDQGRHVSVVRGDTEVALALAEAGLIVLLHTVAPQARRALRNQLRDAGLGGGELEATENLDGWVRQVLAAQESKS</sequence>
<dbReference type="GO" id="GO:0005524">
    <property type="term" value="F:ATP binding"/>
    <property type="evidence" value="ECO:0007669"/>
    <property type="project" value="UniProtKB-KW"/>
</dbReference>
<dbReference type="PRINTS" id="PR00315">
    <property type="entry name" value="ELONGATNFCT"/>
</dbReference>
<dbReference type="InterPro" id="IPR054696">
    <property type="entry name" value="GTP-eEF1A_C"/>
</dbReference>
<dbReference type="InterPro" id="IPR044139">
    <property type="entry name" value="CysN_NoDQ_III"/>
</dbReference>
<dbReference type="PROSITE" id="PS51722">
    <property type="entry name" value="G_TR_2"/>
    <property type="match status" value="1"/>
</dbReference>
<reference evidence="8 9" key="1">
    <citation type="submission" date="2014-04" db="EMBL/GenBank/DDBJ databases">
        <title>Genome assembly of Hyalangium minutum DSM 14724.</title>
        <authorList>
            <person name="Sharma G."/>
            <person name="Subramanian S."/>
        </authorList>
    </citation>
    <scope>NUCLEOTIDE SEQUENCE [LARGE SCALE GENOMIC DNA]</scope>
    <source>
        <strain evidence="8 9">DSM 14724</strain>
    </source>
</reference>
<evidence type="ECO:0000259" key="7">
    <source>
        <dbReference type="PROSITE" id="PS51722"/>
    </source>
</evidence>
<dbReference type="InterPro" id="IPR041757">
    <property type="entry name" value="CysN_GTP-bd"/>
</dbReference>
<dbReference type="Gene3D" id="3.40.50.300">
    <property type="entry name" value="P-loop containing nucleotide triphosphate hydrolases"/>
    <property type="match status" value="1"/>
</dbReference>
<protein>
    <recommendedName>
        <fullName evidence="1">sulfate adenylyltransferase</fullName>
        <ecNumber evidence="1">2.7.7.4</ecNumber>
    </recommendedName>
</protein>
<dbReference type="InterPro" id="IPR000795">
    <property type="entry name" value="T_Tr_GTP-bd_dom"/>
</dbReference>
<dbReference type="PANTHER" id="PTHR23115">
    <property type="entry name" value="TRANSLATION FACTOR"/>
    <property type="match status" value="1"/>
</dbReference>
<dbReference type="SUPFAM" id="SSF52540">
    <property type="entry name" value="P-loop containing nucleoside triphosphate hydrolases"/>
    <property type="match status" value="1"/>
</dbReference>
<evidence type="ECO:0000256" key="5">
    <source>
        <dbReference type="ARBA" id="ARBA00022840"/>
    </source>
</evidence>
<dbReference type="EMBL" id="JMCB01000001">
    <property type="protein sequence ID" value="KFE72050.1"/>
    <property type="molecule type" value="Genomic_DNA"/>
</dbReference>
<dbReference type="GO" id="GO:0006790">
    <property type="term" value="P:sulfur compound metabolic process"/>
    <property type="evidence" value="ECO:0007669"/>
    <property type="project" value="InterPro"/>
</dbReference>
<feature type="domain" description="Tr-type G" evidence="7">
    <location>
        <begin position="22"/>
        <end position="262"/>
    </location>
</feature>
<name>A0A085WWI7_9BACT</name>
<evidence type="ECO:0000313" key="9">
    <source>
        <dbReference type="Proteomes" id="UP000028725"/>
    </source>
</evidence>
<dbReference type="PATRIC" id="fig|394096.3.peg.309"/>
<comment type="caution">
    <text evidence="8">The sequence shown here is derived from an EMBL/GenBank/DDBJ whole genome shotgun (WGS) entry which is preliminary data.</text>
</comment>
<dbReference type="InterPro" id="IPR050100">
    <property type="entry name" value="TRAFAC_GTPase_members"/>
</dbReference>
<dbReference type="PROSITE" id="PS00301">
    <property type="entry name" value="G_TR_1"/>
    <property type="match status" value="1"/>
</dbReference>
<dbReference type="GO" id="GO:0005525">
    <property type="term" value="F:GTP binding"/>
    <property type="evidence" value="ECO:0007669"/>
    <property type="project" value="UniProtKB-KW"/>
</dbReference>
<dbReference type="Pfam" id="PF00009">
    <property type="entry name" value="GTP_EFTU"/>
    <property type="match status" value="1"/>
</dbReference>
<dbReference type="CDD" id="cd04095">
    <property type="entry name" value="CysN_NoDQ_III"/>
    <property type="match status" value="1"/>
</dbReference>
<dbReference type="CDD" id="cd03695">
    <property type="entry name" value="CysN_NodQ_II"/>
    <property type="match status" value="1"/>
</dbReference>
<organism evidence="8 9">
    <name type="scientific">Hyalangium minutum</name>
    <dbReference type="NCBI Taxonomy" id="394096"/>
    <lineage>
        <taxon>Bacteria</taxon>
        <taxon>Pseudomonadati</taxon>
        <taxon>Myxococcota</taxon>
        <taxon>Myxococcia</taxon>
        <taxon>Myxococcales</taxon>
        <taxon>Cystobacterineae</taxon>
        <taxon>Archangiaceae</taxon>
        <taxon>Hyalangium</taxon>
    </lineage>
</organism>
<dbReference type="Pfam" id="PF22594">
    <property type="entry name" value="GTP-eEF1A_C"/>
    <property type="match status" value="1"/>
</dbReference>
<evidence type="ECO:0000256" key="3">
    <source>
        <dbReference type="ARBA" id="ARBA00022695"/>
    </source>
</evidence>
<dbReference type="STRING" id="394096.DB31_0311"/>
<dbReference type="CDD" id="cd04166">
    <property type="entry name" value="CysN_ATPS"/>
    <property type="match status" value="1"/>
</dbReference>
<dbReference type="InterPro" id="IPR031157">
    <property type="entry name" value="G_TR_CS"/>
</dbReference>
<dbReference type="InterPro" id="IPR011779">
    <property type="entry name" value="SO4_adenylTrfase_lsu"/>
</dbReference>
<evidence type="ECO:0000256" key="1">
    <source>
        <dbReference type="ARBA" id="ARBA00012391"/>
    </source>
</evidence>
<proteinExistence type="predicted"/>
<evidence type="ECO:0000256" key="6">
    <source>
        <dbReference type="ARBA" id="ARBA00023134"/>
    </source>
</evidence>
<dbReference type="Proteomes" id="UP000028725">
    <property type="component" value="Unassembled WGS sequence"/>
</dbReference>
<accession>A0A085WWI7</accession>
<keyword evidence="4" id="KW-0547">Nucleotide-binding</keyword>
<dbReference type="SUPFAM" id="SSF50447">
    <property type="entry name" value="Translation proteins"/>
    <property type="match status" value="1"/>
</dbReference>
<dbReference type="InterPro" id="IPR009001">
    <property type="entry name" value="Transl_elong_EF1A/Init_IF2_C"/>
</dbReference>
<dbReference type="AlphaFoldDB" id="A0A085WWI7"/>
<dbReference type="SUPFAM" id="SSF50465">
    <property type="entry name" value="EF-Tu/eEF-1alpha/eIF2-gamma C-terminal domain"/>
    <property type="match status" value="1"/>
</dbReference>
<dbReference type="GO" id="GO:0004781">
    <property type="term" value="F:sulfate adenylyltransferase (ATP) activity"/>
    <property type="evidence" value="ECO:0007669"/>
    <property type="project" value="UniProtKB-EC"/>
</dbReference>
<dbReference type="InterPro" id="IPR027417">
    <property type="entry name" value="P-loop_NTPase"/>
</dbReference>
<dbReference type="InterPro" id="IPR044138">
    <property type="entry name" value="CysN_II"/>
</dbReference>
<dbReference type="GO" id="GO:0003924">
    <property type="term" value="F:GTPase activity"/>
    <property type="evidence" value="ECO:0007669"/>
    <property type="project" value="InterPro"/>
</dbReference>
<keyword evidence="5" id="KW-0067">ATP-binding</keyword>
<evidence type="ECO:0000313" key="8">
    <source>
        <dbReference type="EMBL" id="KFE72050.1"/>
    </source>
</evidence>
<evidence type="ECO:0000256" key="2">
    <source>
        <dbReference type="ARBA" id="ARBA00022679"/>
    </source>
</evidence>
<keyword evidence="3 8" id="KW-0548">Nucleotidyltransferase</keyword>
<dbReference type="NCBIfam" id="TIGR02034">
    <property type="entry name" value="CysN"/>
    <property type="match status" value="1"/>
</dbReference>
<keyword evidence="6" id="KW-0342">GTP-binding</keyword>
<keyword evidence="9" id="KW-1185">Reference proteome</keyword>
<dbReference type="OrthoDB" id="9804504at2"/>
<dbReference type="InterPro" id="IPR009000">
    <property type="entry name" value="Transl_B-barrel_sf"/>
</dbReference>
<dbReference type="RefSeq" id="WP_044180955.1">
    <property type="nucleotide sequence ID" value="NZ_JMCB01000001.1"/>
</dbReference>
<keyword evidence="2 8" id="KW-0808">Transferase</keyword>